<protein>
    <submittedName>
        <fullName evidence="2">Uncharacterized protein</fullName>
    </submittedName>
</protein>
<proteinExistence type="predicted"/>
<organism evidence="2 3">
    <name type="scientific">Nocardiopsis algeriensis</name>
    <dbReference type="NCBI Taxonomy" id="1478215"/>
    <lineage>
        <taxon>Bacteria</taxon>
        <taxon>Bacillati</taxon>
        <taxon>Actinomycetota</taxon>
        <taxon>Actinomycetes</taxon>
        <taxon>Streptosporangiales</taxon>
        <taxon>Nocardiopsidaceae</taxon>
        <taxon>Nocardiopsis</taxon>
    </lineage>
</organism>
<comment type="caution">
    <text evidence="2">The sequence shown here is derived from an EMBL/GenBank/DDBJ whole genome shotgun (WGS) entry which is preliminary data.</text>
</comment>
<sequence length="95" mass="10006">MRQPRPRGGLGASGLREARARLRQTEPPGEVDLVDDLLAPGSTPPLLTVDEGHDVLAVLAAAAAAAPHTPAGARVRELADRLRVRLYAATHDSET</sequence>
<keyword evidence="3" id="KW-1185">Reference proteome</keyword>
<gene>
    <name evidence="2" type="ORF">FHS13_004207</name>
</gene>
<accession>A0A841J124</accession>
<feature type="region of interest" description="Disordered" evidence="1">
    <location>
        <begin position="1"/>
        <end position="33"/>
    </location>
</feature>
<evidence type="ECO:0000313" key="3">
    <source>
        <dbReference type="Proteomes" id="UP000536604"/>
    </source>
</evidence>
<evidence type="ECO:0000313" key="2">
    <source>
        <dbReference type="EMBL" id="MBB6122218.1"/>
    </source>
</evidence>
<name>A0A841J124_9ACTN</name>
<dbReference type="EMBL" id="JACHJO010000017">
    <property type="protein sequence ID" value="MBB6122218.1"/>
    <property type="molecule type" value="Genomic_DNA"/>
</dbReference>
<reference evidence="2 3" key="1">
    <citation type="submission" date="2020-08" db="EMBL/GenBank/DDBJ databases">
        <title>Genomic Encyclopedia of Type Strains, Phase III (KMG-III): the genomes of soil and plant-associated and newly described type strains.</title>
        <authorList>
            <person name="Whitman W."/>
        </authorList>
    </citation>
    <scope>NUCLEOTIDE SEQUENCE [LARGE SCALE GENOMIC DNA]</scope>
    <source>
        <strain evidence="2 3">CECT 8712</strain>
    </source>
</reference>
<evidence type="ECO:0000256" key="1">
    <source>
        <dbReference type="SAM" id="MobiDB-lite"/>
    </source>
</evidence>
<dbReference type="RefSeq" id="WP_184293654.1">
    <property type="nucleotide sequence ID" value="NZ_JACHJO010000017.1"/>
</dbReference>
<dbReference type="AlphaFoldDB" id="A0A841J124"/>
<dbReference type="Proteomes" id="UP000536604">
    <property type="component" value="Unassembled WGS sequence"/>
</dbReference>